<dbReference type="GO" id="GO:0052689">
    <property type="term" value="F:carboxylic ester hydrolase activity"/>
    <property type="evidence" value="ECO:0007669"/>
    <property type="project" value="UniProtKB-KW"/>
</dbReference>
<sequence length="423" mass="45851">MLPAVLAALLALPGVSDDSPPKPGAAPAVAGTLPDPLVCADGTPVKDAAAWRDKRRPELLRLFESAVYGRTLVGRPERLRFVLRDEKKNARGGKATRLRVGVLFEGREDGRQMELLVYLPNRAKGPAPVFLGLNFDGNFDTTEEPDIPLPAHWVNGLFQSGHDHKPREADRGRHRAMFPYDLILDRGYGVATAGYGDVEPDEVGRWKDGPRGLGPPPGRGDWGALGAWAWALSRAMDYLESHPRVDRKRVAVFGFSRLGKAALWAGAQDERFALLVSQNSGKGGVSLMKRPVGEPVEHLAGKDLGHWFAPDFAAYSKNEQALPVDGHALAALLAPRPLLILSAAGDAWSDPEGEFLGGRGADPVYRLLGTDGLAAREWPAPQTLVSSTIGYYLRPGGHDVTLDDWQATLFFADKHLADPPTQK</sequence>
<feature type="domain" description="4-O-methyl-glucuronoyl methylesterase-like" evidence="4">
    <location>
        <begin position="221"/>
        <end position="369"/>
    </location>
</feature>
<gene>
    <name evidence="5" type="ORF">AVDCRST_MAG63-4295</name>
</gene>
<dbReference type="AlphaFoldDB" id="A0A6J4JXP3"/>
<reference evidence="5" key="1">
    <citation type="submission" date="2020-02" db="EMBL/GenBank/DDBJ databases">
        <authorList>
            <person name="Meier V. D."/>
        </authorList>
    </citation>
    <scope>NUCLEOTIDE SEQUENCE</scope>
    <source>
        <strain evidence="5">AVDCRST_MAG63</strain>
    </source>
</reference>
<evidence type="ECO:0000259" key="4">
    <source>
        <dbReference type="Pfam" id="PF22244"/>
    </source>
</evidence>
<dbReference type="SUPFAM" id="SSF53474">
    <property type="entry name" value="alpha/beta-Hydrolases"/>
    <property type="match status" value="1"/>
</dbReference>
<keyword evidence="3" id="KW-0378">Hydrolase</keyword>
<organism evidence="5">
    <name type="scientific">uncultured Armatimonadetes bacterium</name>
    <dbReference type="NCBI Taxonomy" id="157466"/>
    <lineage>
        <taxon>Bacteria</taxon>
        <taxon>Bacillati</taxon>
        <taxon>Armatimonadota</taxon>
        <taxon>environmental samples</taxon>
    </lineage>
</organism>
<dbReference type="InterPro" id="IPR054579">
    <property type="entry name" value="GCE-like_dom"/>
</dbReference>
<dbReference type="EMBL" id="CADCTO010000595">
    <property type="protein sequence ID" value="CAA9290236.1"/>
    <property type="molecule type" value="Genomic_DNA"/>
</dbReference>
<proteinExistence type="predicted"/>
<dbReference type="InterPro" id="IPR029058">
    <property type="entry name" value="AB_hydrolase_fold"/>
</dbReference>
<keyword evidence="2" id="KW-0732">Signal</keyword>
<dbReference type="Gene3D" id="3.40.50.1820">
    <property type="entry name" value="alpha/beta hydrolase"/>
    <property type="match status" value="1"/>
</dbReference>
<accession>A0A6J4JXP3</accession>
<evidence type="ECO:0000256" key="3">
    <source>
        <dbReference type="ARBA" id="ARBA00022801"/>
    </source>
</evidence>
<evidence type="ECO:0000313" key="5">
    <source>
        <dbReference type="EMBL" id="CAA9290236.1"/>
    </source>
</evidence>
<keyword evidence="1" id="KW-0719">Serine esterase</keyword>
<evidence type="ECO:0000256" key="1">
    <source>
        <dbReference type="ARBA" id="ARBA00022487"/>
    </source>
</evidence>
<dbReference type="Pfam" id="PF22244">
    <property type="entry name" value="GCE_fung"/>
    <property type="match status" value="1"/>
</dbReference>
<name>A0A6J4JXP3_9BACT</name>
<protein>
    <submittedName>
        <fullName evidence="5">Glycoprotein gp2</fullName>
    </submittedName>
</protein>
<evidence type="ECO:0000256" key="2">
    <source>
        <dbReference type="ARBA" id="ARBA00022729"/>
    </source>
</evidence>